<accession>A0AA86T496</accession>
<evidence type="ECO:0000313" key="2">
    <source>
        <dbReference type="Proteomes" id="UP001189624"/>
    </source>
</evidence>
<protein>
    <submittedName>
        <fullName evidence="1">Uncharacterized protein</fullName>
    </submittedName>
</protein>
<dbReference type="EMBL" id="OY731403">
    <property type="protein sequence ID" value="CAJ1962648.1"/>
    <property type="molecule type" value="Genomic_DNA"/>
</dbReference>
<dbReference type="Proteomes" id="UP001189624">
    <property type="component" value="Chromosome 6"/>
</dbReference>
<proteinExistence type="predicted"/>
<organism evidence="1 2">
    <name type="scientific">Sphenostylis stenocarpa</name>
    <dbReference type="NCBI Taxonomy" id="92480"/>
    <lineage>
        <taxon>Eukaryota</taxon>
        <taxon>Viridiplantae</taxon>
        <taxon>Streptophyta</taxon>
        <taxon>Embryophyta</taxon>
        <taxon>Tracheophyta</taxon>
        <taxon>Spermatophyta</taxon>
        <taxon>Magnoliopsida</taxon>
        <taxon>eudicotyledons</taxon>
        <taxon>Gunneridae</taxon>
        <taxon>Pentapetalae</taxon>
        <taxon>rosids</taxon>
        <taxon>fabids</taxon>
        <taxon>Fabales</taxon>
        <taxon>Fabaceae</taxon>
        <taxon>Papilionoideae</taxon>
        <taxon>50 kb inversion clade</taxon>
        <taxon>NPAAA clade</taxon>
        <taxon>indigoferoid/millettioid clade</taxon>
        <taxon>Phaseoleae</taxon>
        <taxon>Sphenostylis</taxon>
    </lineage>
</organism>
<sequence length="161" mass="18139">MRTGVSQLTLKLIISAPYDPGIGKLNTQRSEITKSGGYGNIIKTPTIKTKHGELKEQEEGRRREKKLHDLKQLFPYTVCGMGAHQVPSTSRGQCWALFSGTSCTTLVHHELSLVQNKISNEPCIMEKAHESLTKNRGGPKSAYLLKFWLYVHYFQFLTFGV</sequence>
<reference evidence="1" key="1">
    <citation type="submission" date="2023-10" db="EMBL/GenBank/DDBJ databases">
        <authorList>
            <person name="Domelevo Entfellner J.-B."/>
        </authorList>
    </citation>
    <scope>NUCLEOTIDE SEQUENCE</scope>
</reference>
<dbReference type="Gramene" id="rna-AYBTSS11_LOCUS19359">
    <property type="protein sequence ID" value="CAJ1962648.1"/>
    <property type="gene ID" value="gene-AYBTSS11_LOCUS19359"/>
</dbReference>
<gene>
    <name evidence="1" type="ORF">AYBTSS11_LOCUS19359</name>
</gene>
<evidence type="ECO:0000313" key="1">
    <source>
        <dbReference type="EMBL" id="CAJ1962648.1"/>
    </source>
</evidence>
<dbReference type="AlphaFoldDB" id="A0AA86T496"/>
<keyword evidence="2" id="KW-1185">Reference proteome</keyword>
<name>A0AA86T496_9FABA</name>